<dbReference type="PANTHER" id="PTHR18919:SF107">
    <property type="entry name" value="ACETYL-COA ACETYLTRANSFERASE, CYTOSOLIC"/>
    <property type="match status" value="1"/>
</dbReference>
<gene>
    <name evidence="5" type="ORF">J0A68_22675</name>
</gene>
<feature type="non-terminal residue" evidence="5">
    <location>
        <position position="96"/>
    </location>
</feature>
<name>A0ABS3CB47_9BACT</name>
<dbReference type="InterPro" id="IPR016039">
    <property type="entry name" value="Thiolase-like"/>
</dbReference>
<comment type="similarity">
    <text evidence="1">Belongs to the thiolase-like superfamily. Thiolase family.</text>
</comment>
<keyword evidence="3" id="KW-0012">Acyltransferase</keyword>
<reference evidence="5 6" key="1">
    <citation type="submission" date="2021-03" db="EMBL/GenBank/DDBJ databases">
        <title>novel species isolated from a fishpond in China.</title>
        <authorList>
            <person name="Lu H."/>
            <person name="Cai Z."/>
        </authorList>
    </citation>
    <scope>NUCLEOTIDE SEQUENCE [LARGE SCALE GENOMIC DNA]</scope>
    <source>
        <strain evidence="5 6">H41</strain>
    </source>
</reference>
<evidence type="ECO:0000256" key="1">
    <source>
        <dbReference type="ARBA" id="ARBA00010982"/>
    </source>
</evidence>
<dbReference type="Pfam" id="PF00108">
    <property type="entry name" value="Thiolase_N"/>
    <property type="match status" value="1"/>
</dbReference>
<evidence type="ECO:0000256" key="3">
    <source>
        <dbReference type="ARBA" id="ARBA00023315"/>
    </source>
</evidence>
<comment type="caution">
    <text evidence="5">The sequence shown here is derived from an EMBL/GenBank/DDBJ whole genome shotgun (WGS) entry which is preliminary data.</text>
</comment>
<feature type="non-terminal residue" evidence="5">
    <location>
        <position position="1"/>
    </location>
</feature>
<proteinExistence type="inferred from homology"/>
<evidence type="ECO:0000313" key="5">
    <source>
        <dbReference type="EMBL" id="MBN7813764.1"/>
    </source>
</evidence>
<dbReference type="SUPFAM" id="SSF53901">
    <property type="entry name" value="Thiolase-like"/>
    <property type="match status" value="1"/>
</dbReference>
<keyword evidence="6" id="KW-1185">Reference proteome</keyword>
<dbReference type="InterPro" id="IPR020616">
    <property type="entry name" value="Thiolase_N"/>
</dbReference>
<keyword evidence="2" id="KW-0808">Transferase</keyword>
<evidence type="ECO:0000256" key="2">
    <source>
        <dbReference type="ARBA" id="ARBA00022679"/>
    </source>
</evidence>
<feature type="domain" description="Thiolase N-terminal" evidence="4">
    <location>
        <begin position="2"/>
        <end position="50"/>
    </location>
</feature>
<dbReference type="Gene3D" id="3.40.47.10">
    <property type="match status" value="1"/>
</dbReference>
<dbReference type="EMBL" id="JAFKCT010000084">
    <property type="protein sequence ID" value="MBN7813764.1"/>
    <property type="molecule type" value="Genomic_DNA"/>
</dbReference>
<evidence type="ECO:0000259" key="4">
    <source>
        <dbReference type="Pfam" id="PF00108"/>
    </source>
</evidence>
<protein>
    <submittedName>
        <fullName evidence="5">Acetyl-CoA C-acyltransferase</fullName>
    </submittedName>
</protein>
<organism evidence="5 6">
    <name type="scientific">Algoriphagus oliviformis</name>
    <dbReference type="NCBI Taxonomy" id="2811231"/>
    <lineage>
        <taxon>Bacteria</taxon>
        <taxon>Pseudomonadati</taxon>
        <taxon>Bacteroidota</taxon>
        <taxon>Cytophagia</taxon>
        <taxon>Cytophagales</taxon>
        <taxon>Cyclobacteriaceae</taxon>
        <taxon>Algoriphagus</taxon>
    </lineage>
</organism>
<dbReference type="Proteomes" id="UP000664317">
    <property type="component" value="Unassembled WGS sequence"/>
</dbReference>
<sequence length="96" mass="10215">SEDNNIRKDSSLASYAKLKPAFDRKHGSVTAANSTPLTDGAAAVLMMSESRAKELGLQPLGYLRSFAFAAIDVWEDMLLGPSYATPLALDRAGIGL</sequence>
<evidence type="ECO:0000313" key="6">
    <source>
        <dbReference type="Proteomes" id="UP000664317"/>
    </source>
</evidence>
<dbReference type="PANTHER" id="PTHR18919">
    <property type="entry name" value="ACETYL-COA C-ACYLTRANSFERASE"/>
    <property type="match status" value="1"/>
</dbReference>
<accession>A0ABS3CB47</accession>